<feature type="domain" description="Dienelactone hydrolase" evidence="1">
    <location>
        <begin position="98"/>
        <end position="236"/>
    </location>
</feature>
<dbReference type="Gene3D" id="3.40.50.1820">
    <property type="entry name" value="alpha/beta hydrolase"/>
    <property type="match status" value="1"/>
</dbReference>
<evidence type="ECO:0000259" key="1">
    <source>
        <dbReference type="Pfam" id="PF01738"/>
    </source>
</evidence>
<dbReference type="PANTHER" id="PTHR22946:SF8">
    <property type="entry name" value="ACETYL XYLAN ESTERASE DOMAIN-CONTAINING PROTEIN"/>
    <property type="match status" value="1"/>
</dbReference>
<dbReference type="InterPro" id="IPR050261">
    <property type="entry name" value="FrsA_esterase"/>
</dbReference>
<dbReference type="Proteomes" id="UP000520814">
    <property type="component" value="Unassembled WGS sequence"/>
</dbReference>
<sequence length="336" mass="37168">MPAQPPLYNDSVAASNPLRAEQARELERYIEHLKTDKSRRLSDIKKLRQRFAESIGYPPPGKPDPKEPASFTQIGEDSLGVYYRAMIPILPGVHAEGIYITPKNATGRVPLVISMHGGGGSPEVALFNGGANYHDMVRGGVKNGYAVFAPQHLFRADGFPGDIRTRTDERLKLVGTSLTAVEIAKITRSLDVLLKRPELDPKRVAMVGLSYGGYYALVTPALEPRIKVAVSSCYFGVQEWRYEHDELSVPSDFRFPDRFTQLLDSDLVALICPRALLIQAGKSDDDDHRAGGVKLAPASAEHYKKVGKGDNFEFLIFDGGHEFHDPSAWAFLKKHL</sequence>
<evidence type="ECO:0000313" key="3">
    <source>
        <dbReference type="Proteomes" id="UP000520814"/>
    </source>
</evidence>
<dbReference type="GO" id="GO:0016787">
    <property type="term" value="F:hydrolase activity"/>
    <property type="evidence" value="ECO:0007669"/>
    <property type="project" value="UniProtKB-KW"/>
</dbReference>
<proteinExistence type="predicted"/>
<protein>
    <submittedName>
        <fullName evidence="2">Dienelactone hydrolase</fullName>
    </submittedName>
</protein>
<keyword evidence="2" id="KW-0378">Hydrolase</keyword>
<evidence type="ECO:0000313" key="2">
    <source>
        <dbReference type="EMBL" id="MBB6048715.1"/>
    </source>
</evidence>
<accession>A0A7W9SLV4</accession>
<comment type="caution">
    <text evidence="2">The sequence shown here is derived from an EMBL/GenBank/DDBJ whole genome shotgun (WGS) entry which is preliminary data.</text>
</comment>
<dbReference type="InterPro" id="IPR029058">
    <property type="entry name" value="AB_hydrolase_fold"/>
</dbReference>
<dbReference type="AlphaFoldDB" id="A0A7W9SLV4"/>
<dbReference type="EMBL" id="JACHGW010000001">
    <property type="protein sequence ID" value="MBB6048715.1"/>
    <property type="molecule type" value="Genomic_DNA"/>
</dbReference>
<gene>
    <name evidence="2" type="ORF">HNQ39_000477</name>
</gene>
<keyword evidence="3" id="KW-1185">Reference proteome</keyword>
<dbReference type="Pfam" id="PF01738">
    <property type="entry name" value="DLH"/>
    <property type="match status" value="1"/>
</dbReference>
<dbReference type="PANTHER" id="PTHR22946">
    <property type="entry name" value="DIENELACTONE HYDROLASE DOMAIN-CONTAINING PROTEIN-RELATED"/>
    <property type="match status" value="1"/>
</dbReference>
<organism evidence="2 3">
    <name type="scientific">Armatimonas rosea</name>
    <dbReference type="NCBI Taxonomy" id="685828"/>
    <lineage>
        <taxon>Bacteria</taxon>
        <taxon>Bacillati</taxon>
        <taxon>Armatimonadota</taxon>
        <taxon>Armatimonadia</taxon>
        <taxon>Armatimonadales</taxon>
        <taxon>Armatimonadaceae</taxon>
        <taxon>Armatimonas</taxon>
    </lineage>
</organism>
<reference evidence="2 3" key="1">
    <citation type="submission" date="2020-08" db="EMBL/GenBank/DDBJ databases">
        <title>Genomic Encyclopedia of Type Strains, Phase IV (KMG-IV): sequencing the most valuable type-strain genomes for metagenomic binning, comparative biology and taxonomic classification.</title>
        <authorList>
            <person name="Goeker M."/>
        </authorList>
    </citation>
    <scope>NUCLEOTIDE SEQUENCE [LARGE SCALE GENOMIC DNA]</scope>
    <source>
        <strain evidence="2 3">DSM 23562</strain>
    </source>
</reference>
<name>A0A7W9SLV4_ARMRO</name>
<dbReference type="InterPro" id="IPR002925">
    <property type="entry name" value="Dienelactn_hydro"/>
</dbReference>
<dbReference type="SUPFAM" id="SSF53474">
    <property type="entry name" value="alpha/beta-Hydrolases"/>
    <property type="match status" value="1"/>
</dbReference>
<dbReference type="RefSeq" id="WP_184192350.1">
    <property type="nucleotide sequence ID" value="NZ_JACHGW010000001.1"/>
</dbReference>